<reference evidence="1" key="2">
    <citation type="submission" date="2022-01" db="EMBL/GenBank/DDBJ databases">
        <authorList>
            <person name="Yamashiro T."/>
            <person name="Shiraishi A."/>
            <person name="Satake H."/>
            <person name="Nakayama K."/>
        </authorList>
    </citation>
    <scope>NUCLEOTIDE SEQUENCE</scope>
</reference>
<dbReference type="Proteomes" id="UP001151760">
    <property type="component" value="Unassembled WGS sequence"/>
</dbReference>
<protein>
    <submittedName>
        <fullName evidence="1">Uncharacterized protein</fullName>
    </submittedName>
</protein>
<proteinExistence type="predicted"/>
<keyword evidence="2" id="KW-1185">Reference proteome</keyword>
<dbReference type="EMBL" id="BQNB010019096">
    <property type="protein sequence ID" value="GJT81620.1"/>
    <property type="molecule type" value="Genomic_DNA"/>
</dbReference>
<accession>A0ABQ5H159</accession>
<reference evidence="1" key="1">
    <citation type="journal article" date="2022" name="Int. J. Mol. Sci.">
        <title>Draft Genome of Tanacetum Coccineum: Genomic Comparison of Closely Related Tanacetum-Family Plants.</title>
        <authorList>
            <person name="Yamashiro T."/>
            <person name="Shiraishi A."/>
            <person name="Nakayama K."/>
            <person name="Satake H."/>
        </authorList>
    </citation>
    <scope>NUCLEOTIDE SEQUENCE</scope>
</reference>
<evidence type="ECO:0000313" key="2">
    <source>
        <dbReference type="Proteomes" id="UP001151760"/>
    </source>
</evidence>
<organism evidence="1 2">
    <name type="scientific">Tanacetum coccineum</name>
    <dbReference type="NCBI Taxonomy" id="301880"/>
    <lineage>
        <taxon>Eukaryota</taxon>
        <taxon>Viridiplantae</taxon>
        <taxon>Streptophyta</taxon>
        <taxon>Embryophyta</taxon>
        <taxon>Tracheophyta</taxon>
        <taxon>Spermatophyta</taxon>
        <taxon>Magnoliopsida</taxon>
        <taxon>eudicotyledons</taxon>
        <taxon>Gunneridae</taxon>
        <taxon>Pentapetalae</taxon>
        <taxon>asterids</taxon>
        <taxon>campanulids</taxon>
        <taxon>Asterales</taxon>
        <taxon>Asteraceae</taxon>
        <taxon>Asteroideae</taxon>
        <taxon>Anthemideae</taxon>
        <taxon>Anthemidinae</taxon>
        <taxon>Tanacetum</taxon>
    </lineage>
</organism>
<comment type="caution">
    <text evidence="1">The sequence shown here is derived from an EMBL/GenBank/DDBJ whole genome shotgun (WGS) entry which is preliminary data.</text>
</comment>
<evidence type="ECO:0000313" key="1">
    <source>
        <dbReference type="EMBL" id="GJT81620.1"/>
    </source>
</evidence>
<sequence length="138" mass="15589">MTIGLDLSSRILEAKKEAVKVENLEAEDISGMLKKLEAHADGTLCLDNRSWYHVTMKADIAIICQQIPDLCPGYSWTSEDLWVIGPTIYRMEDRWSACEDHSDIRGLLELVVIDLGMVGIAFTYRLKLEKHNLPGPED</sequence>
<gene>
    <name evidence="1" type="ORF">Tco_1055962</name>
</gene>
<name>A0ABQ5H159_9ASTR</name>